<dbReference type="Gene3D" id="2.60.40.10">
    <property type="entry name" value="Immunoglobulins"/>
    <property type="match status" value="1"/>
</dbReference>
<dbReference type="PANTHER" id="PTHR23244">
    <property type="entry name" value="KELCH REPEAT DOMAIN"/>
    <property type="match status" value="1"/>
</dbReference>
<evidence type="ECO:0000256" key="1">
    <source>
        <dbReference type="SAM" id="MobiDB-lite"/>
    </source>
</evidence>
<dbReference type="Pfam" id="PF24681">
    <property type="entry name" value="Kelch_KLHDC2_KLHL20_DRC7"/>
    <property type="match status" value="1"/>
</dbReference>
<dbReference type="PROSITE" id="PS51257">
    <property type="entry name" value="PROKAR_LIPOPROTEIN"/>
    <property type="match status" value="1"/>
</dbReference>
<evidence type="ECO:0000313" key="4">
    <source>
        <dbReference type="Proteomes" id="UP000540519"/>
    </source>
</evidence>
<dbReference type="CDD" id="cd15482">
    <property type="entry name" value="Sialidase_non-viral"/>
    <property type="match status" value="1"/>
</dbReference>
<accession>A0A7X3D2U1</accession>
<dbReference type="RefSeq" id="WP_155600273.1">
    <property type="nucleotide sequence ID" value="NZ_RCNR01000025.1"/>
</dbReference>
<dbReference type="AlphaFoldDB" id="A0A7X3D2U1"/>
<comment type="caution">
    <text evidence="3">The sequence shown here is derived from an EMBL/GenBank/DDBJ whole genome shotgun (WGS) entry which is preliminary data.</text>
</comment>
<evidence type="ECO:0000256" key="2">
    <source>
        <dbReference type="SAM" id="SignalP"/>
    </source>
</evidence>
<feature type="chain" id="PRO_5031284926" description="Galactose oxidase-like protein" evidence="2">
    <location>
        <begin position="21"/>
        <end position="449"/>
    </location>
</feature>
<reference evidence="3 4" key="1">
    <citation type="journal article" date="2019" name="Mar. Drugs">
        <title>Comparative Genomics and CAZyme Genome Repertoires of Marine Zobellia amurskyensis KMM 3526(T) and Zobellia laminariae KMM 3676(T).</title>
        <authorList>
            <person name="Chernysheva N."/>
            <person name="Bystritskaya E."/>
            <person name="Stenkova A."/>
            <person name="Golovkin I."/>
            <person name="Nedashkovskaya O."/>
            <person name="Isaeva M."/>
        </authorList>
    </citation>
    <scope>NUCLEOTIDE SEQUENCE [LARGE SCALE GENOMIC DNA]</scope>
    <source>
        <strain evidence="3 4">KMM 3526</strain>
    </source>
</reference>
<dbReference type="Proteomes" id="UP000540519">
    <property type="component" value="Unassembled WGS sequence"/>
</dbReference>
<feature type="signal peptide" evidence="2">
    <location>
        <begin position="1"/>
        <end position="20"/>
    </location>
</feature>
<evidence type="ECO:0000313" key="3">
    <source>
        <dbReference type="EMBL" id="MUH36831.1"/>
    </source>
</evidence>
<name>A0A7X3D2U1_9FLAO</name>
<dbReference type="OrthoDB" id="211220at2"/>
<feature type="compositionally biased region" description="Acidic residues" evidence="1">
    <location>
        <begin position="28"/>
        <end position="41"/>
    </location>
</feature>
<proteinExistence type="predicted"/>
<dbReference type="SUPFAM" id="SSF117281">
    <property type="entry name" value="Kelch motif"/>
    <property type="match status" value="2"/>
</dbReference>
<dbReference type="Gene3D" id="2.120.10.80">
    <property type="entry name" value="Kelch-type beta propeller"/>
    <property type="match status" value="1"/>
</dbReference>
<keyword evidence="2" id="KW-0732">Signal</keyword>
<protein>
    <recommendedName>
        <fullName evidence="5">Galactose oxidase-like protein</fullName>
    </recommendedName>
</protein>
<feature type="region of interest" description="Disordered" evidence="1">
    <location>
        <begin position="28"/>
        <end position="51"/>
    </location>
</feature>
<keyword evidence="4" id="KW-1185">Reference proteome</keyword>
<dbReference type="InterPro" id="IPR015915">
    <property type="entry name" value="Kelch-typ_b-propeller"/>
</dbReference>
<gene>
    <name evidence="3" type="ORF">D9O36_13330</name>
</gene>
<sequence length="449" mass="49848">MKFKNLLLVSASLAIFGACSDDDLQIDIPETDTEQPDEEQPDHENSSPAPFSLITLDNGAVDVDLNPVLTWSSTTDPDGDEITYKLLLDVNESPETMLAEGLTTTEFSIAKSLQRNKVYYWKVAASDGSKGETESTETFSFSTKGFTMPESALTSNTEFSSRRDHTLTEFDGKLWAIGGKDDSSSYGDVWSSIDGKTWQLEAEDPFGFFSKTNHTAIVFNNKLWVIAGGFSDVWSSSNGKDWTRENGSAGFGAREGHSTIVYDNKLWVIGGTVGSTQKNDVWYSENGITWSQAAAGTQFSPRTDHSTVVLDGKMYLMGGTSVQDFSPSFYNDVYTSTDGVNWTEVATETVFEIRANHASFVHDQKIWIIGGWQAVTNQETFAQDIVTFRGVWYSEDGKQWSKLTVNESFHPRMGTAATVYDDKIIISGGLNIDQLQNKRTHYNDIWVIE</sequence>
<dbReference type="InterPro" id="IPR013783">
    <property type="entry name" value="Ig-like_fold"/>
</dbReference>
<dbReference type="EMBL" id="RCNR01000025">
    <property type="protein sequence ID" value="MUH36831.1"/>
    <property type="molecule type" value="Genomic_DNA"/>
</dbReference>
<evidence type="ECO:0008006" key="5">
    <source>
        <dbReference type="Google" id="ProtNLM"/>
    </source>
</evidence>
<organism evidence="3 4">
    <name type="scientific">Zobellia amurskyensis</name>
    <dbReference type="NCBI Taxonomy" id="248905"/>
    <lineage>
        <taxon>Bacteria</taxon>
        <taxon>Pseudomonadati</taxon>
        <taxon>Bacteroidota</taxon>
        <taxon>Flavobacteriia</taxon>
        <taxon>Flavobacteriales</taxon>
        <taxon>Flavobacteriaceae</taxon>
        <taxon>Zobellia</taxon>
    </lineage>
</organism>